<gene>
    <name evidence="6" type="ORF">AOY20_09785</name>
</gene>
<comment type="similarity">
    <text evidence="1">Belongs to the Gfa family.</text>
</comment>
<dbReference type="EMBL" id="CP012808">
    <property type="protein sequence ID" value="ALH95792.1"/>
    <property type="molecule type" value="Genomic_DNA"/>
</dbReference>
<dbReference type="Proteomes" id="UP000064939">
    <property type="component" value="Chromosome"/>
</dbReference>
<keyword evidence="3" id="KW-0862">Zinc</keyword>
<sequence>MIKGQCLCGTVRYEYNDVIEKSIVCFCRDCQQAQGAFGGWNSPIDQKKFRILSGEQSLTEYFHTKLKARVFCNKCGSPIYSYRKDLLNIIRLRLGTITKGDVPKPRDLAYLQDKPDFLCIE</sequence>
<evidence type="ECO:0000313" key="6">
    <source>
        <dbReference type="EMBL" id="ALH95792.1"/>
    </source>
</evidence>
<dbReference type="GO" id="GO:0046872">
    <property type="term" value="F:metal ion binding"/>
    <property type="evidence" value="ECO:0007669"/>
    <property type="project" value="UniProtKB-KW"/>
</dbReference>
<proteinExistence type="inferred from homology"/>
<evidence type="ECO:0000256" key="2">
    <source>
        <dbReference type="ARBA" id="ARBA00022723"/>
    </source>
</evidence>
<keyword evidence="2" id="KW-0479">Metal-binding</keyword>
<dbReference type="PROSITE" id="PS51891">
    <property type="entry name" value="CENP_V_GFA"/>
    <property type="match status" value="1"/>
</dbReference>
<dbReference type="RefSeq" id="WP_054581681.1">
    <property type="nucleotide sequence ID" value="NZ_CP012808.1"/>
</dbReference>
<dbReference type="SUPFAM" id="SSF51316">
    <property type="entry name" value="Mss4-like"/>
    <property type="match status" value="1"/>
</dbReference>
<reference evidence="6 7" key="1">
    <citation type="journal article" date="2015" name="Int. J. Syst. Evol. Microbiol.">
        <title>Acinetobacter equi sp. nov. isolated from horse faeces.</title>
        <authorList>
            <person name="Poppel M.T."/>
            <person name="Skiebe E."/>
            <person name="Laue M."/>
            <person name="Bergmann H."/>
            <person name="Ebersberger I."/>
            <person name="Garn T."/>
            <person name="Fruth A."/>
            <person name="Baumgardt S."/>
            <person name="Busse H.J."/>
            <person name="Wilharm G."/>
        </authorList>
    </citation>
    <scope>NUCLEOTIDE SEQUENCE [LARGE SCALE GENOMIC DNA]</scope>
    <source>
        <strain evidence="6 7">114</strain>
    </source>
</reference>
<dbReference type="STRING" id="1324350.AOY20_09785"/>
<name>A0A0N9VEF8_9GAMM</name>
<accession>A0A0N9VEF8</accession>
<evidence type="ECO:0000259" key="5">
    <source>
        <dbReference type="PROSITE" id="PS51891"/>
    </source>
</evidence>
<dbReference type="InterPro" id="IPR006913">
    <property type="entry name" value="CENP-V/GFA"/>
</dbReference>
<organism evidence="6 7">
    <name type="scientific">Acinetobacter equi</name>
    <dbReference type="NCBI Taxonomy" id="1324350"/>
    <lineage>
        <taxon>Bacteria</taxon>
        <taxon>Pseudomonadati</taxon>
        <taxon>Pseudomonadota</taxon>
        <taxon>Gammaproteobacteria</taxon>
        <taxon>Moraxellales</taxon>
        <taxon>Moraxellaceae</taxon>
        <taxon>Acinetobacter</taxon>
    </lineage>
</organism>
<dbReference type="AlphaFoldDB" id="A0A0N9VEF8"/>
<dbReference type="KEGG" id="aei:AOY20_09785"/>
<keyword evidence="7" id="KW-1185">Reference proteome</keyword>
<dbReference type="Pfam" id="PF04828">
    <property type="entry name" value="GFA"/>
    <property type="match status" value="1"/>
</dbReference>
<keyword evidence="4" id="KW-0456">Lyase</keyword>
<dbReference type="PANTHER" id="PTHR33337:SF40">
    <property type="entry name" value="CENP-V_GFA DOMAIN-CONTAINING PROTEIN-RELATED"/>
    <property type="match status" value="1"/>
</dbReference>
<feature type="domain" description="CENP-V/GFA" evidence="5">
    <location>
        <begin position="2"/>
        <end position="107"/>
    </location>
</feature>
<evidence type="ECO:0000313" key="7">
    <source>
        <dbReference type="Proteomes" id="UP000064939"/>
    </source>
</evidence>
<evidence type="ECO:0000256" key="3">
    <source>
        <dbReference type="ARBA" id="ARBA00022833"/>
    </source>
</evidence>
<dbReference type="PANTHER" id="PTHR33337">
    <property type="entry name" value="GFA DOMAIN-CONTAINING PROTEIN"/>
    <property type="match status" value="1"/>
</dbReference>
<evidence type="ECO:0000256" key="4">
    <source>
        <dbReference type="ARBA" id="ARBA00023239"/>
    </source>
</evidence>
<dbReference type="InterPro" id="IPR011057">
    <property type="entry name" value="Mss4-like_sf"/>
</dbReference>
<protein>
    <submittedName>
        <fullName evidence="6">Aldehyde-activating protein</fullName>
    </submittedName>
</protein>
<evidence type="ECO:0000256" key="1">
    <source>
        <dbReference type="ARBA" id="ARBA00005495"/>
    </source>
</evidence>
<dbReference type="GO" id="GO:0016846">
    <property type="term" value="F:carbon-sulfur lyase activity"/>
    <property type="evidence" value="ECO:0007669"/>
    <property type="project" value="InterPro"/>
</dbReference>
<dbReference type="OrthoDB" id="7765631at2"/>
<dbReference type="Gene3D" id="3.90.1590.10">
    <property type="entry name" value="glutathione-dependent formaldehyde- activating enzyme (gfa)"/>
    <property type="match status" value="1"/>
</dbReference>